<evidence type="ECO:0000313" key="4">
    <source>
        <dbReference type="Proteomes" id="UP000032076"/>
    </source>
</evidence>
<dbReference type="Proteomes" id="UP000032076">
    <property type="component" value="Unassembled WGS sequence"/>
</dbReference>
<gene>
    <name evidence="3" type="ORF">B4167_0506</name>
</gene>
<feature type="transmembrane region" description="Helical" evidence="1">
    <location>
        <begin position="26"/>
        <end position="44"/>
    </location>
</feature>
<comment type="caution">
    <text evidence="3">The sequence shown here is derived from an EMBL/GenBank/DDBJ whole genome shotgun (WGS) entry which is preliminary data.</text>
</comment>
<dbReference type="Pfam" id="PF03413">
    <property type="entry name" value="PepSY"/>
    <property type="match status" value="2"/>
</dbReference>
<keyword evidence="1" id="KW-1133">Transmembrane helix</keyword>
<feature type="domain" description="PepSY" evidence="2">
    <location>
        <begin position="200"/>
        <end position="256"/>
    </location>
</feature>
<dbReference type="EMBL" id="JXLU01000010">
    <property type="protein sequence ID" value="KIO74228.1"/>
    <property type="molecule type" value="Genomic_DNA"/>
</dbReference>
<evidence type="ECO:0000259" key="2">
    <source>
        <dbReference type="Pfam" id="PF03413"/>
    </source>
</evidence>
<reference evidence="3 4" key="1">
    <citation type="submission" date="2015-01" db="EMBL/GenBank/DDBJ databases">
        <title>Draft Genome Sequences of Four Bacillus thermoamylovorans Strains, Isolated From Food Products.</title>
        <authorList>
            <person name="Krawcyk A.O."/>
            <person name="Berendsen E.M."/>
            <person name="Eijlander R.T."/>
            <person name="de Jong A."/>
            <person name="Wells-Bennik M."/>
            <person name="Kuipers O.P."/>
        </authorList>
    </citation>
    <scope>NUCLEOTIDE SEQUENCE [LARGE SCALE GENOMIC DNA]</scope>
    <source>
        <strain evidence="3 4">B4167</strain>
    </source>
</reference>
<dbReference type="InterPro" id="IPR025711">
    <property type="entry name" value="PepSY"/>
</dbReference>
<evidence type="ECO:0000313" key="3">
    <source>
        <dbReference type="EMBL" id="KIO74228.1"/>
    </source>
</evidence>
<organism evidence="3 4">
    <name type="scientific">Caldibacillus thermoamylovorans</name>
    <dbReference type="NCBI Taxonomy" id="35841"/>
    <lineage>
        <taxon>Bacteria</taxon>
        <taxon>Bacillati</taxon>
        <taxon>Bacillota</taxon>
        <taxon>Bacilli</taxon>
        <taxon>Bacillales</taxon>
        <taxon>Bacillaceae</taxon>
        <taxon>Caldibacillus</taxon>
    </lineage>
</organism>
<evidence type="ECO:0000256" key="1">
    <source>
        <dbReference type="SAM" id="Phobius"/>
    </source>
</evidence>
<accession>A0ABD4ABC7</accession>
<dbReference type="AlphaFoldDB" id="A0ABD4ABC7"/>
<name>A0ABD4ABC7_9BACI</name>
<feature type="domain" description="PepSY" evidence="2">
    <location>
        <begin position="125"/>
        <end position="181"/>
    </location>
</feature>
<keyword evidence="1" id="KW-0812">Transmembrane</keyword>
<protein>
    <recommendedName>
        <fullName evidence="2">PepSY domain-containing protein</fullName>
    </recommendedName>
</protein>
<keyword evidence="1" id="KW-0472">Membrane</keyword>
<dbReference type="Gene3D" id="3.10.450.40">
    <property type="match status" value="2"/>
</dbReference>
<sequence>MKKYKKVSVNTAGEGDDVKSLKPMPLFFSILLFVGLVFVIYFWMKPTTPAVEAFSKDEAIKTVQNLYGGKILNIEDTDKKFIVQTEQDKGTYEVTIDKQTGNIKKLQLITAKKDAGTPSQAETTPLPESEIRSIVQGQTAGMIESVQLNIDKTNQPVYQVEVIDKHQKQVFLVNAINGEILTKKEQTEEKNNDQPKTTQISHADAKRIAKNYLNGKIDNVELESDSNGIYYIVEIETENDEAEVQIDAISGKILSVTWDDEEE</sequence>
<proteinExistence type="predicted"/>